<evidence type="ECO:0000313" key="2">
    <source>
        <dbReference type="Proteomes" id="UP001216907"/>
    </source>
</evidence>
<proteinExistence type="predicted"/>
<accession>A0ABT6FFT8</accession>
<dbReference type="RefSeq" id="WP_277862744.1">
    <property type="nucleotide sequence ID" value="NZ_JARRAG010000002.1"/>
</dbReference>
<organism evidence="1 2">
    <name type="scientific">Paludisphaera mucosa</name>
    <dbReference type="NCBI Taxonomy" id="3030827"/>
    <lineage>
        <taxon>Bacteria</taxon>
        <taxon>Pseudomonadati</taxon>
        <taxon>Planctomycetota</taxon>
        <taxon>Planctomycetia</taxon>
        <taxon>Isosphaerales</taxon>
        <taxon>Isosphaeraceae</taxon>
        <taxon>Paludisphaera</taxon>
    </lineage>
</organism>
<keyword evidence="2" id="KW-1185">Reference proteome</keyword>
<dbReference type="EMBL" id="JARRAG010000002">
    <property type="protein sequence ID" value="MDG3006447.1"/>
    <property type="molecule type" value="Genomic_DNA"/>
</dbReference>
<dbReference type="Proteomes" id="UP001216907">
    <property type="component" value="Unassembled WGS sequence"/>
</dbReference>
<comment type="caution">
    <text evidence="1">The sequence shown here is derived from an EMBL/GenBank/DDBJ whole genome shotgun (WGS) entry which is preliminary data.</text>
</comment>
<sequence>MPEESELIEYDCALAAGLLIVEMLQTSPHASTPELVSFITVACLEAVKEAKRRTRFTAQPSVN</sequence>
<reference evidence="1 2" key="1">
    <citation type="submission" date="2023-03" db="EMBL/GenBank/DDBJ databases">
        <title>Paludisphaera mucosa sp. nov. a novel planctomycete from northern fen.</title>
        <authorList>
            <person name="Ivanova A."/>
        </authorList>
    </citation>
    <scope>NUCLEOTIDE SEQUENCE [LARGE SCALE GENOMIC DNA]</scope>
    <source>
        <strain evidence="1 2">Pla2</strain>
    </source>
</reference>
<evidence type="ECO:0000313" key="1">
    <source>
        <dbReference type="EMBL" id="MDG3006447.1"/>
    </source>
</evidence>
<protein>
    <submittedName>
        <fullName evidence="1">Uncharacterized protein</fullName>
    </submittedName>
</protein>
<name>A0ABT6FFT8_9BACT</name>
<gene>
    <name evidence="1" type="ORF">PZE19_21965</name>
</gene>